<accession>A0A9P5Q335</accession>
<name>A0A9P5Q335_9AGAR</name>
<reference evidence="2" key="1">
    <citation type="submission" date="2020-11" db="EMBL/GenBank/DDBJ databases">
        <authorList>
            <consortium name="DOE Joint Genome Institute"/>
            <person name="Ahrendt S."/>
            <person name="Riley R."/>
            <person name="Andreopoulos W."/>
            <person name="Labutti K."/>
            <person name="Pangilinan J."/>
            <person name="Ruiz-Duenas F.J."/>
            <person name="Barrasa J.M."/>
            <person name="Sanchez-Garcia M."/>
            <person name="Camarero S."/>
            <person name="Miyauchi S."/>
            <person name="Serrano A."/>
            <person name="Linde D."/>
            <person name="Babiker R."/>
            <person name="Drula E."/>
            <person name="Ayuso-Fernandez I."/>
            <person name="Pacheco R."/>
            <person name="Padilla G."/>
            <person name="Ferreira P."/>
            <person name="Barriuso J."/>
            <person name="Kellner H."/>
            <person name="Castanera R."/>
            <person name="Alfaro M."/>
            <person name="Ramirez L."/>
            <person name="Pisabarro A.G."/>
            <person name="Kuo A."/>
            <person name="Tritt A."/>
            <person name="Lipzen A."/>
            <person name="He G."/>
            <person name="Yan M."/>
            <person name="Ng V."/>
            <person name="Cullen D."/>
            <person name="Martin F."/>
            <person name="Rosso M.-N."/>
            <person name="Henrissat B."/>
            <person name="Hibbett D."/>
            <person name="Martinez A.T."/>
            <person name="Grigoriev I.V."/>
        </authorList>
    </citation>
    <scope>NUCLEOTIDE SEQUENCE</scope>
    <source>
        <strain evidence="2">AH 40177</strain>
    </source>
</reference>
<evidence type="ECO:0000256" key="1">
    <source>
        <dbReference type="SAM" id="MobiDB-lite"/>
    </source>
</evidence>
<evidence type="ECO:0000313" key="2">
    <source>
        <dbReference type="EMBL" id="KAF9073197.1"/>
    </source>
</evidence>
<dbReference type="AlphaFoldDB" id="A0A9P5Q335"/>
<dbReference type="GO" id="GO:0016567">
    <property type="term" value="P:protein ubiquitination"/>
    <property type="evidence" value="ECO:0007669"/>
    <property type="project" value="TreeGrafter"/>
</dbReference>
<sequence>MIAHMSYSGSSPLTRRRYGTLQTQAGSSDFEDPSKHSVKHGNESGNRNEVYDDTRRNCVVCTTQAREIICWPCRRVFPFPFDLYSSLTTLCTLMKSCLSMCDFCRESLAARSSASKHKCPCCRRGVEGYSRIYIP</sequence>
<evidence type="ECO:0000313" key="3">
    <source>
        <dbReference type="Proteomes" id="UP000772434"/>
    </source>
</evidence>
<dbReference type="Proteomes" id="UP000772434">
    <property type="component" value="Unassembled WGS sequence"/>
</dbReference>
<gene>
    <name evidence="2" type="ORF">BDP27DRAFT_315447</name>
</gene>
<dbReference type="OrthoDB" id="3063926at2759"/>
<dbReference type="PANTHER" id="PTHR22696:SF1">
    <property type="entry name" value="E3 UBIQUITIN-PROTEIN LIGASE RNF26"/>
    <property type="match status" value="1"/>
</dbReference>
<dbReference type="PANTHER" id="PTHR22696">
    <property type="entry name" value="E3 UBIQUITIN-PROTEIN LIGASE RNF26"/>
    <property type="match status" value="1"/>
</dbReference>
<comment type="caution">
    <text evidence="2">The sequence shown here is derived from an EMBL/GenBank/DDBJ whole genome shotgun (WGS) entry which is preliminary data.</text>
</comment>
<proteinExistence type="predicted"/>
<evidence type="ECO:0008006" key="4">
    <source>
        <dbReference type="Google" id="ProtNLM"/>
    </source>
</evidence>
<dbReference type="EMBL" id="JADNRY010000019">
    <property type="protein sequence ID" value="KAF9073197.1"/>
    <property type="molecule type" value="Genomic_DNA"/>
</dbReference>
<feature type="region of interest" description="Disordered" evidence="1">
    <location>
        <begin position="24"/>
        <end position="48"/>
    </location>
</feature>
<dbReference type="GO" id="GO:0061630">
    <property type="term" value="F:ubiquitin protein ligase activity"/>
    <property type="evidence" value="ECO:0007669"/>
    <property type="project" value="TreeGrafter"/>
</dbReference>
<organism evidence="2 3">
    <name type="scientific">Rhodocollybia butyracea</name>
    <dbReference type="NCBI Taxonomy" id="206335"/>
    <lineage>
        <taxon>Eukaryota</taxon>
        <taxon>Fungi</taxon>
        <taxon>Dikarya</taxon>
        <taxon>Basidiomycota</taxon>
        <taxon>Agaricomycotina</taxon>
        <taxon>Agaricomycetes</taxon>
        <taxon>Agaricomycetidae</taxon>
        <taxon>Agaricales</taxon>
        <taxon>Marasmiineae</taxon>
        <taxon>Omphalotaceae</taxon>
        <taxon>Rhodocollybia</taxon>
    </lineage>
</organism>
<keyword evidence="3" id="KW-1185">Reference proteome</keyword>
<dbReference type="GO" id="GO:0006511">
    <property type="term" value="P:ubiquitin-dependent protein catabolic process"/>
    <property type="evidence" value="ECO:0007669"/>
    <property type="project" value="TreeGrafter"/>
</dbReference>
<protein>
    <recommendedName>
        <fullName evidence="4">RING-type domain-containing protein</fullName>
    </recommendedName>
</protein>